<dbReference type="Gene3D" id="3.40.50.2300">
    <property type="match status" value="1"/>
</dbReference>
<accession>A0ABR7NJ62</accession>
<keyword evidence="2" id="KW-0963">Cytoplasm</keyword>
<comment type="function">
    <text evidence="6">Required for high-level post-exponential phase expression of a series of secreted proteins.</text>
</comment>
<dbReference type="PANTHER" id="PTHR37299:SF3">
    <property type="entry name" value="STAGE 0 SPORULATION PROTEIN A HOMOLOG"/>
    <property type="match status" value="1"/>
</dbReference>
<dbReference type="InterPro" id="IPR001789">
    <property type="entry name" value="Sig_transdc_resp-reg_receiver"/>
</dbReference>
<dbReference type="InterPro" id="IPR011006">
    <property type="entry name" value="CheY-like_superfamily"/>
</dbReference>
<comment type="caution">
    <text evidence="10">The sequence shown here is derived from an EMBL/GenBank/DDBJ whole genome shotgun (WGS) entry which is preliminary data.</text>
</comment>
<dbReference type="PANTHER" id="PTHR37299">
    <property type="entry name" value="TRANSCRIPTIONAL REGULATOR-RELATED"/>
    <property type="match status" value="1"/>
</dbReference>
<dbReference type="InterPro" id="IPR046947">
    <property type="entry name" value="LytR-like"/>
</dbReference>
<evidence type="ECO:0000256" key="3">
    <source>
        <dbReference type="ARBA" id="ARBA00023012"/>
    </source>
</evidence>
<comment type="function">
    <text evidence="5">May play the central regulatory role in sporulation. It may be an element of the effector pathway responsible for the activation of sporulation genes in response to nutritional stress. Spo0A may act in concert with spo0H (a sigma factor) to control the expression of some genes that are critical to the sporulation process.</text>
</comment>
<feature type="domain" description="Response regulatory" evidence="8">
    <location>
        <begin position="2"/>
        <end position="121"/>
    </location>
</feature>
<dbReference type="SMART" id="SM00448">
    <property type="entry name" value="REC"/>
    <property type="match status" value="1"/>
</dbReference>
<dbReference type="Proteomes" id="UP000658131">
    <property type="component" value="Unassembled WGS sequence"/>
</dbReference>
<evidence type="ECO:0000256" key="7">
    <source>
        <dbReference type="PROSITE-ProRule" id="PRU00169"/>
    </source>
</evidence>
<dbReference type="RefSeq" id="WP_262399974.1">
    <property type="nucleotide sequence ID" value="NZ_JACRTB010000011.1"/>
</dbReference>
<dbReference type="Pfam" id="PF00072">
    <property type="entry name" value="Response_reg"/>
    <property type="match status" value="1"/>
</dbReference>
<evidence type="ECO:0000256" key="5">
    <source>
        <dbReference type="ARBA" id="ARBA00024867"/>
    </source>
</evidence>
<keyword evidence="4" id="KW-0010">Activator</keyword>
<dbReference type="Pfam" id="PF04397">
    <property type="entry name" value="LytTR"/>
    <property type="match status" value="1"/>
</dbReference>
<sequence length="247" mass="28990">MQIAVCDDSALDRKIITSLLSFYFSEKAINHEIFQYENGTDLIYDIEESRWFDVIFLDIYLNGQLGIDVARRLRALHYDGEIVFLTASSEFAVDSYDVEALSYILKPHSIEKLHRTMDRIIQKVEVNTYRIKRRSKMIRIPFHEILYVESSNSKCILHRRSGDSYVIYKRLDEIERELSDPRFLRCHQSYLVNMDCIEQVDRQFRLSGGETVMIRQRNLKAIRQHYLDYLAAKEIPAPAPCGGRPAK</sequence>
<evidence type="ECO:0000313" key="10">
    <source>
        <dbReference type="EMBL" id="MBC8576451.1"/>
    </source>
</evidence>
<dbReference type="Gene3D" id="2.40.50.1020">
    <property type="entry name" value="LytTr DNA-binding domain"/>
    <property type="match status" value="1"/>
</dbReference>
<keyword evidence="3" id="KW-0902">Two-component regulatory system</keyword>
<evidence type="ECO:0000256" key="1">
    <source>
        <dbReference type="ARBA" id="ARBA00018672"/>
    </source>
</evidence>
<keyword evidence="7" id="KW-0597">Phosphoprotein</keyword>
<keyword evidence="11" id="KW-1185">Reference proteome</keyword>
<evidence type="ECO:0000313" key="11">
    <source>
        <dbReference type="Proteomes" id="UP000658131"/>
    </source>
</evidence>
<evidence type="ECO:0000256" key="2">
    <source>
        <dbReference type="ARBA" id="ARBA00022490"/>
    </source>
</evidence>
<gene>
    <name evidence="10" type="ORF">H8717_08540</name>
</gene>
<evidence type="ECO:0000259" key="8">
    <source>
        <dbReference type="PROSITE" id="PS50110"/>
    </source>
</evidence>
<name>A0ABR7NJ62_9FIRM</name>
<dbReference type="PROSITE" id="PS50110">
    <property type="entry name" value="RESPONSE_REGULATORY"/>
    <property type="match status" value="1"/>
</dbReference>
<protein>
    <recommendedName>
        <fullName evidence="1">Stage 0 sporulation protein A homolog</fullName>
    </recommendedName>
</protein>
<dbReference type="SUPFAM" id="SSF52172">
    <property type="entry name" value="CheY-like"/>
    <property type="match status" value="1"/>
</dbReference>
<feature type="domain" description="HTH LytTR-type" evidence="9">
    <location>
        <begin position="131"/>
        <end position="228"/>
    </location>
</feature>
<dbReference type="EMBL" id="JACRTB010000011">
    <property type="protein sequence ID" value="MBC8576451.1"/>
    <property type="molecule type" value="Genomic_DNA"/>
</dbReference>
<feature type="modified residue" description="4-aspartylphosphate" evidence="7">
    <location>
        <position position="58"/>
    </location>
</feature>
<evidence type="ECO:0000259" key="9">
    <source>
        <dbReference type="PROSITE" id="PS50930"/>
    </source>
</evidence>
<reference evidence="10 11" key="1">
    <citation type="submission" date="2020-08" db="EMBL/GenBank/DDBJ databases">
        <title>Genome public.</title>
        <authorList>
            <person name="Liu C."/>
            <person name="Sun Q."/>
        </authorList>
    </citation>
    <scope>NUCLEOTIDE SEQUENCE [LARGE SCALE GENOMIC DNA]</scope>
    <source>
        <strain evidence="10 11">BX1</strain>
    </source>
</reference>
<dbReference type="InterPro" id="IPR007492">
    <property type="entry name" value="LytTR_DNA-bd_dom"/>
</dbReference>
<evidence type="ECO:0000256" key="6">
    <source>
        <dbReference type="ARBA" id="ARBA00037164"/>
    </source>
</evidence>
<dbReference type="PROSITE" id="PS50930">
    <property type="entry name" value="HTH_LYTTR"/>
    <property type="match status" value="1"/>
</dbReference>
<evidence type="ECO:0000256" key="4">
    <source>
        <dbReference type="ARBA" id="ARBA00023159"/>
    </source>
</evidence>
<dbReference type="SMART" id="SM00850">
    <property type="entry name" value="LytTR"/>
    <property type="match status" value="1"/>
</dbReference>
<organism evidence="10 11">
    <name type="scientific">Yanshouia hominis</name>
    <dbReference type="NCBI Taxonomy" id="2763673"/>
    <lineage>
        <taxon>Bacteria</taxon>
        <taxon>Bacillati</taxon>
        <taxon>Bacillota</taxon>
        <taxon>Clostridia</taxon>
        <taxon>Eubacteriales</taxon>
        <taxon>Oscillospiraceae</taxon>
        <taxon>Yanshouia</taxon>
    </lineage>
</organism>
<proteinExistence type="predicted"/>